<feature type="domain" description="Methyltransferase" evidence="1">
    <location>
        <begin position="129"/>
        <end position="301"/>
    </location>
</feature>
<evidence type="ECO:0000259" key="1">
    <source>
        <dbReference type="Pfam" id="PF13679"/>
    </source>
</evidence>
<dbReference type="InterPro" id="IPR025714">
    <property type="entry name" value="Methyltranfer_dom"/>
</dbReference>
<dbReference type="PANTHER" id="PTHR12496">
    <property type="entry name" value="CGI-41 METHYLTRANSFERASE"/>
    <property type="match status" value="1"/>
</dbReference>
<dbReference type="Pfam" id="PF13679">
    <property type="entry name" value="Methyltransf_32"/>
    <property type="match status" value="1"/>
</dbReference>
<dbReference type="EMBL" id="QEAP01001002">
    <property type="protein sequence ID" value="TPX52799.1"/>
    <property type="molecule type" value="Genomic_DNA"/>
</dbReference>
<dbReference type="Proteomes" id="UP000320333">
    <property type="component" value="Unassembled WGS sequence"/>
</dbReference>
<dbReference type="PANTHER" id="PTHR12496:SF0">
    <property type="entry name" value="METHYLTRANSFERASE DOMAIN-CONTAINING PROTEIN"/>
    <property type="match status" value="1"/>
</dbReference>
<comment type="caution">
    <text evidence="2">The sequence shown here is derived from an EMBL/GenBank/DDBJ whole genome shotgun (WGS) entry which is preliminary data.</text>
</comment>
<dbReference type="STRING" id="246404.A0A507DM57"/>
<protein>
    <recommendedName>
        <fullName evidence="1">Methyltransferase domain-containing protein</fullName>
    </recommendedName>
</protein>
<keyword evidence="3" id="KW-1185">Reference proteome</keyword>
<feature type="non-terminal residue" evidence="2">
    <location>
        <position position="384"/>
    </location>
</feature>
<organism evidence="2 3">
    <name type="scientific">Chytriomyces confervae</name>
    <dbReference type="NCBI Taxonomy" id="246404"/>
    <lineage>
        <taxon>Eukaryota</taxon>
        <taxon>Fungi</taxon>
        <taxon>Fungi incertae sedis</taxon>
        <taxon>Chytridiomycota</taxon>
        <taxon>Chytridiomycota incertae sedis</taxon>
        <taxon>Chytridiomycetes</taxon>
        <taxon>Chytridiales</taxon>
        <taxon>Chytriomycetaceae</taxon>
        <taxon>Chytriomyces</taxon>
    </lineage>
</organism>
<dbReference type="AlphaFoldDB" id="A0A507DM57"/>
<name>A0A507DM57_9FUNG</name>
<dbReference type="InterPro" id="IPR052220">
    <property type="entry name" value="METTL25"/>
</dbReference>
<gene>
    <name evidence="2" type="ORF">CcCBS67573_g09804</name>
</gene>
<accession>A0A507DM57</accession>
<evidence type="ECO:0000313" key="2">
    <source>
        <dbReference type="EMBL" id="TPX52799.1"/>
    </source>
</evidence>
<sequence>MSYVRLPPGHQDTTEYIESLSKFLSKFQWLSSIHAYDSLTEDFWNKCWPSEWRALADEPYFESEQLIGLVKDGTVQDCWPQSLKDYIYTCKELSLPRSVLQSEFPEKVFDGIDSCIDEAATTASGMSRKKLHEVERFARVILNFASTAARDGLINNEAVKIVDVGAGQGYLTHKVSTEYPCVAVDFVQIHTVGSVSRGANIKKGKLKDVRGVGNVPAVTVYSRKEVLYRTIHINSEKLTELVKDLNAEQMDLKDGKPTDFMLVGLHACGDLSSIAMLKTFEAVESVKLMAVVPCCFNLLTEPDSLDDSCFTGAHGFPASKSVFSAMQRHQLLLGHKSRNLSCQNFDRFDAAGIESNLTGHYKRSLLDALLWHFNLDPPSKDGTT</sequence>
<proteinExistence type="predicted"/>
<reference evidence="2 3" key="1">
    <citation type="journal article" date="2019" name="Sci. Rep.">
        <title>Comparative genomics of chytrid fungi reveal insights into the obligate biotrophic and pathogenic lifestyle of Synchytrium endobioticum.</title>
        <authorList>
            <person name="van de Vossenberg B.T.L.H."/>
            <person name="Warris S."/>
            <person name="Nguyen H.D.T."/>
            <person name="van Gent-Pelzer M.P.E."/>
            <person name="Joly D.L."/>
            <person name="van de Geest H.C."/>
            <person name="Bonants P.J.M."/>
            <person name="Smith D.S."/>
            <person name="Levesque C.A."/>
            <person name="van der Lee T.A.J."/>
        </authorList>
    </citation>
    <scope>NUCLEOTIDE SEQUENCE [LARGE SCALE GENOMIC DNA]</scope>
    <source>
        <strain evidence="2 3">CBS 675.73</strain>
    </source>
</reference>
<dbReference type="OrthoDB" id="10258156at2759"/>
<evidence type="ECO:0000313" key="3">
    <source>
        <dbReference type="Proteomes" id="UP000320333"/>
    </source>
</evidence>